<organism evidence="1 2">
    <name type="scientific">Rhizobium indicum</name>
    <dbReference type="NCBI Taxonomy" id="2583231"/>
    <lineage>
        <taxon>Bacteria</taxon>
        <taxon>Pseudomonadati</taxon>
        <taxon>Pseudomonadota</taxon>
        <taxon>Alphaproteobacteria</taxon>
        <taxon>Hyphomicrobiales</taxon>
        <taxon>Rhizobiaceae</taxon>
        <taxon>Rhizobium/Agrobacterium group</taxon>
        <taxon>Rhizobium</taxon>
    </lineage>
</organism>
<name>A0ABX6PJN7_9HYPH</name>
<accession>A0ABX6PJN7</accession>
<protein>
    <submittedName>
        <fullName evidence="1">Uncharacterized protein</fullName>
    </submittedName>
</protein>
<evidence type="ECO:0000313" key="1">
    <source>
        <dbReference type="EMBL" id="QKK18886.1"/>
    </source>
</evidence>
<dbReference type="RefSeq" id="WP_138387163.1">
    <property type="nucleotide sequence ID" value="NZ_CP054021.1"/>
</dbReference>
<dbReference type="Proteomes" id="UP000305673">
    <property type="component" value="Chromosome"/>
</dbReference>
<evidence type="ECO:0000313" key="2">
    <source>
        <dbReference type="Proteomes" id="UP000305673"/>
    </source>
</evidence>
<gene>
    <name evidence="1" type="ORF">FFM53_021585</name>
</gene>
<sequence length="120" mass="13557">MNESVPEWLGRPHPLLVGKLRRLADDLADINHCADADAPSAAFNSWTLGKRVVPCLIGRPLGHPLISDGRPAFSSELFYFDPNRGIARTLSRWYRLGTRVEPGYWGERLRRASYPLEDTI</sequence>
<dbReference type="EMBL" id="CP054021">
    <property type="protein sequence ID" value="QKK18886.1"/>
    <property type="molecule type" value="Genomic_DNA"/>
</dbReference>
<reference evidence="1 2" key="1">
    <citation type="submission" date="2020-05" db="EMBL/GenBank/DDBJ databases">
        <title>Genome sequences of pea root nodulating Rhizobium spp.</title>
        <authorList>
            <person name="Rahi P."/>
        </authorList>
    </citation>
    <scope>NUCLEOTIDE SEQUENCE [LARGE SCALE GENOMIC DNA]</scope>
    <source>
        <strain evidence="2">JKLM 12A2</strain>
    </source>
</reference>
<keyword evidence="2" id="KW-1185">Reference proteome</keyword>
<proteinExistence type="predicted"/>